<dbReference type="AlphaFoldDB" id="A0A0B7F5E8"/>
<proteinExistence type="predicted"/>
<evidence type="ECO:0000256" key="1">
    <source>
        <dbReference type="SAM" id="MobiDB-lite"/>
    </source>
</evidence>
<dbReference type="PANTHER" id="PTHR31014">
    <property type="entry name" value="MITOCHONDRIAL TRANSLATION SYSTEM COMPONENT PET127-RELATED"/>
    <property type="match status" value="1"/>
</dbReference>
<dbReference type="Pfam" id="PF08634">
    <property type="entry name" value="Pet127"/>
    <property type="match status" value="1"/>
</dbReference>
<feature type="region of interest" description="Disordered" evidence="1">
    <location>
        <begin position="767"/>
        <end position="791"/>
    </location>
</feature>
<keyword evidence="3" id="KW-1185">Reference proteome</keyword>
<gene>
    <name evidence="2" type="ORF">RSOLAG1IB_00667</name>
</gene>
<dbReference type="InterPro" id="IPR013943">
    <property type="entry name" value="Pet127"/>
</dbReference>
<reference evidence="2 3" key="1">
    <citation type="submission" date="2014-11" db="EMBL/GenBank/DDBJ databases">
        <authorList>
            <person name="Wibberg Daniel"/>
        </authorList>
    </citation>
    <scope>NUCLEOTIDE SEQUENCE [LARGE SCALE GENOMIC DNA]</scope>
    <source>
        <strain evidence="2">Rhizoctonia solani AG1-IB 7/3/14</strain>
    </source>
</reference>
<dbReference type="PANTHER" id="PTHR31014:SF0">
    <property type="entry name" value="MITOCHONDRIAL TRANSLATION SYSTEM COMPONENT PET127-RELATED"/>
    <property type="match status" value="1"/>
</dbReference>
<dbReference type="Proteomes" id="UP000059188">
    <property type="component" value="Unassembled WGS sequence"/>
</dbReference>
<dbReference type="EMBL" id="LN679100">
    <property type="protein sequence ID" value="CEL52129.1"/>
    <property type="molecule type" value="Genomic_DNA"/>
</dbReference>
<dbReference type="GO" id="GO:0000964">
    <property type="term" value="P:mitochondrial RNA 5'-end processing"/>
    <property type="evidence" value="ECO:0007669"/>
    <property type="project" value="TreeGrafter"/>
</dbReference>
<evidence type="ECO:0000313" key="2">
    <source>
        <dbReference type="EMBL" id="CEL52129.1"/>
    </source>
</evidence>
<accession>A0A0B7F5E8</accession>
<feature type="region of interest" description="Disordered" evidence="1">
    <location>
        <begin position="57"/>
        <end position="87"/>
    </location>
</feature>
<organism evidence="2 3">
    <name type="scientific">Thanatephorus cucumeris (strain AG1-IB / isolate 7/3/14)</name>
    <name type="common">Lettuce bottom rot fungus</name>
    <name type="synonym">Rhizoctonia solani</name>
    <dbReference type="NCBI Taxonomy" id="1108050"/>
    <lineage>
        <taxon>Eukaryota</taxon>
        <taxon>Fungi</taxon>
        <taxon>Dikarya</taxon>
        <taxon>Basidiomycota</taxon>
        <taxon>Agaricomycotina</taxon>
        <taxon>Agaricomycetes</taxon>
        <taxon>Cantharellales</taxon>
        <taxon>Ceratobasidiaceae</taxon>
        <taxon>Rhizoctonia</taxon>
        <taxon>Rhizoctonia solani AG-1</taxon>
    </lineage>
</organism>
<protein>
    <submittedName>
        <fullName evidence="2">mRNA degradation protein pet127, mitochondrial</fullName>
    </submittedName>
</protein>
<name>A0A0B7F5E8_THACB</name>
<evidence type="ECO:0000313" key="3">
    <source>
        <dbReference type="Proteomes" id="UP000059188"/>
    </source>
</evidence>
<dbReference type="STRING" id="1108050.A0A0B7F5E8"/>
<sequence>MKQTTACVTRTLRSKLDTKILIGNRCIPSVSISSSALNSVPTSNEDSSSLAFRLSQRLAPQQSGTRTLAGRPKRRMNNMEDKKSKSNRLVVNKRGTSIAKPQWNVVGAALTTLEESIARTNLLLHSLASSEAWARRTRSPRLSWEQKQAIDATKNQSTPAEAVKALTTLLQELGEKQAAAASLLSRLNGPSRNTSTKLQKKNDSFRNVFDAGIQNILEDRGPRREDVFETGWGKNGELGQPSDQGTHTIKAVPELVTQPTKTMDSSALLDISNMPTSVETSQQSTPDSLIKAVSGKLNPSEITLDSIARDPQHFVPIPTLKHGLDRVLFNPGVHWLQDPHSRVYNFPPGLQTMPAFTSFAYDRINTFITSSKDTELTDLAKRHKKKYVGSTSSVSMILAHIYFLISNWRDLNLDTLSGAFVRMPKDFSAGQKMPYTFFMRQNDGVAAFDSGSQSEDPLDQNVLSYIGVMLEKLLTLPSDDFAALLQHSPEELAERASIPKREAYRYSMSKSIVLRSQLDCRDSRLPGTGVFDLKTRAAISVRRDVWNIEIGSGYQIRSTTGPLESFEREYYDLCRSAFLKYSFQARIGAMDGIFVAYHNTSRMFGFQYIPLQEMDQRLFGSYEGGERAFKACLGLLEVIADNVTSCFPGQDIKAMVCTAESRDPELSIWVEPANWEDSSTVPVHEVRLKVFHQTKGASAPSGEQVPFEHEDWTINYNVVNIPPSLETRARRDKAFARQQAIRVSCLPEGTTIEEFSNRMKAGVLEGYAPRTPHTGLPSSGAAPADEDIPSPSIHEWNKRFRTRTTPLVHNLRVLSRKGLEDLERWTQEGSPKVVYRPRD</sequence>
<dbReference type="OrthoDB" id="10249045at2759"/>
<dbReference type="GO" id="GO:0005740">
    <property type="term" value="C:mitochondrial envelope"/>
    <property type="evidence" value="ECO:0007669"/>
    <property type="project" value="TreeGrafter"/>
</dbReference>